<dbReference type="OrthoDB" id="409122at2759"/>
<feature type="domain" description="Peptidase S53" evidence="10">
    <location>
        <begin position="213"/>
        <end position="525"/>
    </location>
</feature>
<evidence type="ECO:0000256" key="7">
    <source>
        <dbReference type="ARBA" id="ARBA00023145"/>
    </source>
</evidence>
<dbReference type="GO" id="GO:0046872">
    <property type="term" value="F:metal ion binding"/>
    <property type="evidence" value="ECO:0007669"/>
    <property type="project" value="UniProtKB-UniRule"/>
</dbReference>
<keyword evidence="5 8" id="KW-0720">Serine protease</keyword>
<dbReference type="InterPro" id="IPR030400">
    <property type="entry name" value="Sedolisin_dom"/>
</dbReference>
<dbReference type="PANTHER" id="PTHR14218">
    <property type="entry name" value="PROTEASE S8 TRIPEPTIDYL PEPTIDASE I CLN2"/>
    <property type="match status" value="1"/>
</dbReference>
<keyword evidence="7" id="KW-0865">Zymogen</keyword>
<dbReference type="Gene3D" id="3.40.50.200">
    <property type="entry name" value="Peptidase S8/S53 domain"/>
    <property type="match status" value="1"/>
</dbReference>
<dbReference type="GO" id="GO:0006508">
    <property type="term" value="P:proteolysis"/>
    <property type="evidence" value="ECO:0007669"/>
    <property type="project" value="UniProtKB-KW"/>
</dbReference>
<dbReference type="InterPro" id="IPR050819">
    <property type="entry name" value="Tripeptidyl-peptidase_I"/>
</dbReference>
<keyword evidence="4 8" id="KW-0378">Hydrolase</keyword>
<keyword evidence="9" id="KW-0732">Signal</keyword>
<dbReference type="InterPro" id="IPR015366">
    <property type="entry name" value="S53_propep"/>
</dbReference>
<dbReference type="eggNOG" id="ENOG502QR6D">
    <property type="taxonomic scope" value="Eukaryota"/>
</dbReference>
<feature type="binding site" evidence="8">
    <location>
        <position position="504"/>
    </location>
    <ligand>
        <name>Ca(2+)</name>
        <dbReference type="ChEBI" id="CHEBI:29108"/>
    </ligand>
</feature>
<dbReference type="SMART" id="SM00944">
    <property type="entry name" value="Pro-kuma_activ"/>
    <property type="match status" value="1"/>
</dbReference>
<dbReference type="GO" id="GO:0008240">
    <property type="term" value="F:tripeptidyl-peptidase activity"/>
    <property type="evidence" value="ECO:0007669"/>
    <property type="project" value="TreeGrafter"/>
</dbReference>
<evidence type="ECO:0000259" key="10">
    <source>
        <dbReference type="PROSITE" id="PS51695"/>
    </source>
</evidence>
<dbReference type="PROSITE" id="PS51695">
    <property type="entry name" value="SEDOLISIN"/>
    <property type="match status" value="1"/>
</dbReference>
<evidence type="ECO:0000313" key="12">
    <source>
        <dbReference type="Proteomes" id="UP000030671"/>
    </source>
</evidence>
<dbReference type="PROSITE" id="PS51257">
    <property type="entry name" value="PROKAR_LIPOPROTEIN"/>
    <property type="match status" value="1"/>
</dbReference>
<name>W4K0Y3_HETIT</name>
<feature type="binding site" evidence="8">
    <location>
        <position position="485"/>
    </location>
    <ligand>
        <name>Ca(2+)</name>
        <dbReference type="ChEBI" id="CHEBI:29108"/>
    </ligand>
</feature>
<dbReference type="GeneID" id="20667614"/>
<reference evidence="11 12" key="1">
    <citation type="journal article" date="2012" name="New Phytol.">
        <title>Insight into trade-off between wood decay and parasitism from the genome of a fungal forest pathogen.</title>
        <authorList>
            <person name="Olson A."/>
            <person name="Aerts A."/>
            <person name="Asiegbu F."/>
            <person name="Belbahri L."/>
            <person name="Bouzid O."/>
            <person name="Broberg A."/>
            <person name="Canback B."/>
            <person name="Coutinho P.M."/>
            <person name="Cullen D."/>
            <person name="Dalman K."/>
            <person name="Deflorio G."/>
            <person name="van Diepen L.T."/>
            <person name="Dunand C."/>
            <person name="Duplessis S."/>
            <person name="Durling M."/>
            <person name="Gonthier P."/>
            <person name="Grimwood J."/>
            <person name="Fossdal C.G."/>
            <person name="Hansson D."/>
            <person name="Henrissat B."/>
            <person name="Hietala A."/>
            <person name="Himmelstrand K."/>
            <person name="Hoffmeister D."/>
            <person name="Hogberg N."/>
            <person name="James T.Y."/>
            <person name="Karlsson M."/>
            <person name="Kohler A."/>
            <person name="Kues U."/>
            <person name="Lee Y.H."/>
            <person name="Lin Y.C."/>
            <person name="Lind M."/>
            <person name="Lindquist E."/>
            <person name="Lombard V."/>
            <person name="Lucas S."/>
            <person name="Lunden K."/>
            <person name="Morin E."/>
            <person name="Murat C."/>
            <person name="Park J."/>
            <person name="Raffaello T."/>
            <person name="Rouze P."/>
            <person name="Salamov A."/>
            <person name="Schmutz J."/>
            <person name="Solheim H."/>
            <person name="Stahlberg J."/>
            <person name="Velez H."/>
            <person name="de Vries R.P."/>
            <person name="Wiebenga A."/>
            <person name="Woodward S."/>
            <person name="Yakovlev I."/>
            <person name="Garbelotto M."/>
            <person name="Martin F."/>
            <person name="Grigoriev I.V."/>
            <person name="Stenlid J."/>
        </authorList>
    </citation>
    <scope>NUCLEOTIDE SEQUENCE [LARGE SCALE GENOMIC DNA]</scope>
    <source>
        <strain evidence="11 12">TC 32-1</strain>
    </source>
</reference>
<evidence type="ECO:0000256" key="4">
    <source>
        <dbReference type="ARBA" id="ARBA00022801"/>
    </source>
</evidence>
<feature type="active site" description="Charge relay system" evidence="8">
    <location>
        <position position="444"/>
    </location>
</feature>
<comment type="subcellular location">
    <subcellularLocation>
        <location evidence="1">Secreted</location>
        <location evidence="1">Extracellular space</location>
    </subcellularLocation>
</comment>
<evidence type="ECO:0000256" key="1">
    <source>
        <dbReference type="ARBA" id="ARBA00004239"/>
    </source>
</evidence>
<feature type="binding site" evidence="8">
    <location>
        <position position="506"/>
    </location>
    <ligand>
        <name>Ca(2+)</name>
        <dbReference type="ChEBI" id="CHEBI:29108"/>
    </ligand>
</feature>
<keyword evidence="3 8" id="KW-0479">Metal-binding</keyword>
<evidence type="ECO:0000313" key="11">
    <source>
        <dbReference type="EMBL" id="ETW78995.1"/>
    </source>
</evidence>
<dbReference type="SUPFAM" id="SSF54897">
    <property type="entry name" value="Protease propeptides/inhibitors"/>
    <property type="match status" value="1"/>
</dbReference>
<feature type="chain" id="PRO_5004844241" evidence="9">
    <location>
        <begin position="18"/>
        <end position="525"/>
    </location>
</feature>
<gene>
    <name evidence="11" type="ORF">HETIRDRAFT_156003</name>
</gene>
<proteinExistence type="predicted"/>
<feature type="active site" description="Charge relay system" evidence="8">
    <location>
        <position position="292"/>
    </location>
</feature>
<comment type="cofactor">
    <cofactor evidence="8">
        <name>Ca(2+)</name>
        <dbReference type="ChEBI" id="CHEBI:29108"/>
    </cofactor>
    <text evidence="8">Binds 1 Ca(2+) ion per subunit.</text>
</comment>
<feature type="signal peptide" evidence="9">
    <location>
        <begin position="1"/>
        <end position="17"/>
    </location>
</feature>
<dbReference type="KEGG" id="hir:HETIRDRAFT_156003"/>
<evidence type="ECO:0000256" key="6">
    <source>
        <dbReference type="ARBA" id="ARBA00022837"/>
    </source>
</evidence>
<feature type="binding site" evidence="8">
    <location>
        <position position="486"/>
    </location>
    <ligand>
        <name>Ca(2+)</name>
        <dbReference type="ChEBI" id="CHEBI:29108"/>
    </ligand>
</feature>
<accession>W4K0Y3</accession>
<dbReference type="PANTHER" id="PTHR14218:SF15">
    <property type="entry name" value="TRIPEPTIDYL-PEPTIDASE 1"/>
    <property type="match status" value="1"/>
</dbReference>
<dbReference type="InterPro" id="IPR036852">
    <property type="entry name" value="Peptidase_S8/S53_dom_sf"/>
</dbReference>
<dbReference type="GO" id="GO:0004252">
    <property type="term" value="F:serine-type endopeptidase activity"/>
    <property type="evidence" value="ECO:0007669"/>
    <property type="project" value="UniProtKB-UniRule"/>
</dbReference>
<evidence type="ECO:0000256" key="2">
    <source>
        <dbReference type="ARBA" id="ARBA00022670"/>
    </source>
</evidence>
<dbReference type="Pfam" id="PF09286">
    <property type="entry name" value="Pro-kuma_activ"/>
    <property type="match status" value="1"/>
</dbReference>
<keyword evidence="12" id="KW-1185">Reference proteome</keyword>
<dbReference type="STRING" id="747525.W4K0Y3"/>
<dbReference type="Proteomes" id="UP000030671">
    <property type="component" value="Unassembled WGS sequence"/>
</dbReference>
<dbReference type="GO" id="GO:0005576">
    <property type="term" value="C:extracellular region"/>
    <property type="evidence" value="ECO:0007669"/>
    <property type="project" value="UniProtKB-SubCell"/>
</dbReference>
<dbReference type="HOGENOM" id="CLU_013783_3_1_1"/>
<dbReference type="CDD" id="cd04056">
    <property type="entry name" value="Peptidases_S53"/>
    <property type="match status" value="1"/>
</dbReference>
<dbReference type="EMBL" id="KI925461">
    <property type="protein sequence ID" value="ETW78995.1"/>
    <property type="molecule type" value="Genomic_DNA"/>
</dbReference>
<dbReference type="SUPFAM" id="SSF52743">
    <property type="entry name" value="Subtilisin-like"/>
    <property type="match status" value="1"/>
</dbReference>
<dbReference type="CDD" id="cd11377">
    <property type="entry name" value="Pro-peptidase_S53"/>
    <property type="match status" value="1"/>
</dbReference>
<keyword evidence="6 8" id="KW-0106">Calcium</keyword>
<evidence type="ECO:0000256" key="5">
    <source>
        <dbReference type="ARBA" id="ARBA00022825"/>
    </source>
</evidence>
<evidence type="ECO:0000256" key="8">
    <source>
        <dbReference type="PROSITE-ProRule" id="PRU01032"/>
    </source>
</evidence>
<protein>
    <submittedName>
        <fullName evidence="11">Serine protease S53</fullName>
    </submittedName>
</protein>
<sequence length="525" mass="54477">MVRVIALVAPFIALACAKPHAQRAMRVHERRDSPPTGYANSGPAPATDTLDLRLALTQNNFQGLEDALYAVSTPGNPRYGQHLSKEEVEELVAPSSDTVSAINEWLSSNGLTSSKVSPSGDWIAVNTTVEKANELLDADFSTFTQLDSGTKAVRTLSYSIPASLKDHISFIHPTIAFPVKSTIPPVTKLALKTNLTASVRANADDVPASCETQVTPACLQAQYGIPSAPATQSSNTLAVSGFGGQFANLGDLQLFLQQFRPDLSSSTQFSVISVDNGQDSQDQAPGVEASLDIDYTVGVASGVPVIFVTVGDNTQDGIEGFLDQINALLSLDSPPQVLTTSFGFDEDQLPIDLATNLCNAYAQLGARGVSILFSSGDGGVSGGQDQDCTTFIPDDAVSAYLQSLGGTNAGLFNASSRAFPDVAGPAENVIIAFEGGFGAVAGTSCASPIFSSVVALINDQLIAAGKSPLGFLNPLIYQSPSAFNDITSGSNPGCNTNGFPTAPGWDPVTGFGSPNFNALKAAAGL</sequence>
<evidence type="ECO:0000256" key="3">
    <source>
        <dbReference type="ARBA" id="ARBA00022723"/>
    </source>
</evidence>
<dbReference type="AlphaFoldDB" id="W4K0Y3"/>
<dbReference type="RefSeq" id="XP_009549273.1">
    <property type="nucleotide sequence ID" value="XM_009550978.1"/>
</dbReference>
<organism evidence="11 12">
    <name type="scientific">Heterobasidion irregulare (strain TC 32-1)</name>
    <dbReference type="NCBI Taxonomy" id="747525"/>
    <lineage>
        <taxon>Eukaryota</taxon>
        <taxon>Fungi</taxon>
        <taxon>Dikarya</taxon>
        <taxon>Basidiomycota</taxon>
        <taxon>Agaricomycotina</taxon>
        <taxon>Agaricomycetes</taxon>
        <taxon>Russulales</taxon>
        <taxon>Bondarzewiaceae</taxon>
        <taxon>Heterobasidion</taxon>
        <taxon>Heterobasidion annosum species complex</taxon>
    </lineage>
</organism>
<keyword evidence="2 8" id="KW-0645">Protease</keyword>
<feature type="active site" description="Charge relay system" evidence="8">
    <location>
        <position position="288"/>
    </location>
</feature>
<dbReference type="InParanoid" id="W4K0Y3"/>
<evidence type="ECO:0000256" key="9">
    <source>
        <dbReference type="SAM" id="SignalP"/>
    </source>
</evidence>